<dbReference type="GO" id="GO:0016787">
    <property type="term" value="F:hydrolase activity"/>
    <property type="evidence" value="ECO:0007669"/>
    <property type="project" value="UniProtKB-KW"/>
</dbReference>
<keyword evidence="2" id="KW-0547">Nucleotide-binding</keyword>
<proteinExistence type="predicted"/>
<dbReference type="AlphaFoldDB" id="A0A916K5S4"/>
<evidence type="ECO:0000256" key="1">
    <source>
        <dbReference type="ARBA" id="ARBA00022723"/>
    </source>
</evidence>
<feature type="domain" description="HD" evidence="4">
    <location>
        <begin position="34"/>
        <end position="149"/>
    </location>
</feature>
<dbReference type="InterPro" id="IPR006675">
    <property type="entry name" value="HDIG_dom"/>
</dbReference>
<dbReference type="PANTHER" id="PTHR35795:SF1">
    <property type="entry name" value="BIS(5'-NUCLEOSYL)-TETRAPHOSPHATASE, SYMMETRICAL"/>
    <property type="match status" value="1"/>
</dbReference>
<gene>
    <name evidence="5" type="ORF">PAESOLCIP111_04518</name>
</gene>
<evidence type="ECO:0000259" key="4">
    <source>
        <dbReference type="PROSITE" id="PS51831"/>
    </source>
</evidence>
<comment type="caution">
    <text evidence="5">The sequence shown here is derived from an EMBL/GenBank/DDBJ whole genome shotgun (WGS) entry which is preliminary data.</text>
</comment>
<evidence type="ECO:0000256" key="2">
    <source>
        <dbReference type="ARBA" id="ARBA00022741"/>
    </source>
</evidence>
<sequence length="205" mass="23054">MLHVYEDQLNGFERTGNLKEDVYWFLVHGKCPKTAEHCMKVGAEAGRIARLAGADPAAAEAAGYLHDISAVYPNDRRIAVALQLGIEVLPEEEAFPLIVHQKISRAMAEHIFGVTDASILDAVGCHTTLRAHSSLFDKVLFVADKIEWDQQGTPPYITELLAQLDVSLDHAAFAYIDYLWQRRDTLKVVHPWLREAHAELKRQLM</sequence>
<dbReference type="NCBIfam" id="TIGR00488">
    <property type="entry name" value="bis(5'-nucleosyl)-tetraphosphatase (symmetrical) YqeK"/>
    <property type="match status" value="1"/>
</dbReference>
<dbReference type="RefSeq" id="WP_218094230.1">
    <property type="nucleotide sequence ID" value="NZ_CAJVAS010000025.1"/>
</dbReference>
<accession>A0A916K5S4</accession>
<dbReference type="GO" id="GO:0000166">
    <property type="term" value="F:nucleotide binding"/>
    <property type="evidence" value="ECO:0007669"/>
    <property type="project" value="UniProtKB-KW"/>
</dbReference>
<dbReference type="PROSITE" id="PS51831">
    <property type="entry name" value="HD"/>
    <property type="match status" value="1"/>
</dbReference>
<dbReference type="Pfam" id="PF01966">
    <property type="entry name" value="HD"/>
    <property type="match status" value="1"/>
</dbReference>
<dbReference type="NCBIfam" id="TIGR00277">
    <property type="entry name" value="HDIG"/>
    <property type="match status" value="1"/>
</dbReference>
<protein>
    <recommendedName>
        <fullName evidence="4">HD domain-containing protein</fullName>
    </recommendedName>
</protein>
<dbReference type="InterPro" id="IPR051094">
    <property type="entry name" value="Diverse_Catalytic_Enzymes"/>
</dbReference>
<dbReference type="InterPro" id="IPR005249">
    <property type="entry name" value="YqeK"/>
</dbReference>
<evidence type="ECO:0000256" key="3">
    <source>
        <dbReference type="ARBA" id="ARBA00022801"/>
    </source>
</evidence>
<dbReference type="EMBL" id="CAJVAS010000025">
    <property type="protein sequence ID" value="CAG7643650.1"/>
    <property type="molecule type" value="Genomic_DNA"/>
</dbReference>
<dbReference type="Proteomes" id="UP000693672">
    <property type="component" value="Unassembled WGS sequence"/>
</dbReference>
<organism evidence="5 6">
    <name type="scientific">Paenibacillus solanacearum</name>
    <dbReference type="NCBI Taxonomy" id="2048548"/>
    <lineage>
        <taxon>Bacteria</taxon>
        <taxon>Bacillati</taxon>
        <taxon>Bacillota</taxon>
        <taxon>Bacilli</taxon>
        <taxon>Bacillales</taxon>
        <taxon>Paenibacillaceae</taxon>
        <taxon>Paenibacillus</taxon>
    </lineage>
</organism>
<name>A0A916K5S4_9BACL</name>
<evidence type="ECO:0000313" key="5">
    <source>
        <dbReference type="EMBL" id="CAG7643650.1"/>
    </source>
</evidence>
<keyword evidence="3" id="KW-0378">Hydrolase</keyword>
<dbReference type="PANTHER" id="PTHR35795">
    <property type="entry name" value="SLR1885 PROTEIN"/>
    <property type="match status" value="1"/>
</dbReference>
<keyword evidence="6" id="KW-1185">Reference proteome</keyword>
<dbReference type="InterPro" id="IPR006674">
    <property type="entry name" value="HD_domain"/>
</dbReference>
<evidence type="ECO:0000313" key="6">
    <source>
        <dbReference type="Proteomes" id="UP000693672"/>
    </source>
</evidence>
<reference evidence="5" key="1">
    <citation type="submission" date="2021-06" db="EMBL/GenBank/DDBJ databases">
        <authorList>
            <person name="Criscuolo A."/>
        </authorList>
    </citation>
    <scope>NUCLEOTIDE SEQUENCE</scope>
    <source>
        <strain evidence="5">CIP111600</strain>
    </source>
</reference>
<keyword evidence="1" id="KW-0479">Metal-binding</keyword>
<dbReference type="GO" id="GO:0046872">
    <property type="term" value="F:metal ion binding"/>
    <property type="evidence" value="ECO:0007669"/>
    <property type="project" value="UniProtKB-KW"/>
</dbReference>